<dbReference type="EMBL" id="BMKQ01000001">
    <property type="protein sequence ID" value="GGF33289.1"/>
    <property type="molecule type" value="Genomic_DNA"/>
</dbReference>
<protein>
    <recommendedName>
        <fullName evidence="5">DUF2149 domain-containing protein</fullName>
    </recommendedName>
</protein>
<sequence length="118" mass="12652">MIPVRRRATSHEDRAGDPLDGLVNMFDIGIVLSLGFLLAALSSLQLSKQFTEQSVQRPKDQITVPKDAQVKQVPSSDRKVVGQGTQVGQVYRLKDGRLVYVVPKKGGAAASPSAPATP</sequence>
<keyword evidence="2" id="KW-1133">Transmembrane helix</keyword>
<name>A0A917BAE4_9ACTN</name>
<keyword evidence="2" id="KW-0472">Membrane</keyword>
<evidence type="ECO:0000256" key="1">
    <source>
        <dbReference type="SAM" id="MobiDB-lite"/>
    </source>
</evidence>
<evidence type="ECO:0008006" key="5">
    <source>
        <dbReference type="Google" id="ProtNLM"/>
    </source>
</evidence>
<comment type="caution">
    <text evidence="3">The sequence shown here is derived from an EMBL/GenBank/DDBJ whole genome shotgun (WGS) entry which is preliminary data.</text>
</comment>
<feature type="region of interest" description="Disordered" evidence="1">
    <location>
        <begin position="55"/>
        <end position="81"/>
    </location>
</feature>
<evidence type="ECO:0000313" key="3">
    <source>
        <dbReference type="EMBL" id="GGF33289.1"/>
    </source>
</evidence>
<dbReference type="Pfam" id="PF09919">
    <property type="entry name" value="DUF2149"/>
    <property type="match status" value="1"/>
</dbReference>
<gene>
    <name evidence="3" type="ORF">GCM10011519_03440</name>
</gene>
<proteinExistence type="predicted"/>
<reference evidence="3" key="1">
    <citation type="journal article" date="2014" name="Int. J. Syst. Evol. Microbiol.">
        <title>Complete genome sequence of Corynebacterium casei LMG S-19264T (=DSM 44701T), isolated from a smear-ripened cheese.</title>
        <authorList>
            <consortium name="US DOE Joint Genome Institute (JGI-PGF)"/>
            <person name="Walter F."/>
            <person name="Albersmeier A."/>
            <person name="Kalinowski J."/>
            <person name="Ruckert C."/>
        </authorList>
    </citation>
    <scope>NUCLEOTIDE SEQUENCE</scope>
    <source>
        <strain evidence="3">CGMCC 1.16067</strain>
    </source>
</reference>
<dbReference type="InterPro" id="IPR018676">
    <property type="entry name" value="DUF2149"/>
</dbReference>
<keyword evidence="4" id="KW-1185">Reference proteome</keyword>
<accession>A0A917BAE4</accession>
<dbReference type="RefSeq" id="WP_229660505.1">
    <property type="nucleotide sequence ID" value="NZ_BMKQ01000001.1"/>
</dbReference>
<reference evidence="3" key="2">
    <citation type="submission" date="2020-09" db="EMBL/GenBank/DDBJ databases">
        <authorList>
            <person name="Sun Q."/>
            <person name="Zhou Y."/>
        </authorList>
    </citation>
    <scope>NUCLEOTIDE SEQUENCE</scope>
    <source>
        <strain evidence="3">CGMCC 1.16067</strain>
    </source>
</reference>
<keyword evidence="2" id="KW-0812">Transmembrane</keyword>
<dbReference type="AlphaFoldDB" id="A0A917BAE4"/>
<evidence type="ECO:0000256" key="2">
    <source>
        <dbReference type="SAM" id="Phobius"/>
    </source>
</evidence>
<dbReference type="Proteomes" id="UP000649179">
    <property type="component" value="Unassembled WGS sequence"/>
</dbReference>
<organism evidence="3 4">
    <name type="scientific">Marmoricola endophyticus</name>
    <dbReference type="NCBI Taxonomy" id="2040280"/>
    <lineage>
        <taxon>Bacteria</taxon>
        <taxon>Bacillati</taxon>
        <taxon>Actinomycetota</taxon>
        <taxon>Actinomycetes</taxon>
        <taxon>Propionibacteriales</taxon>
        <taxon>Nocardioidaceae</taxon>
        <taxon>Marmoricola</taxon>
    </lineage>
</organism>
<evidence type="ECO:0000313" key="4">
    <source>
        <dbReference type="Proteomes" id="UP000649179"/>
    </source>
</evidence>
<feature type="transmembrane region" description="Helical" evidence="2">
    <location>
        <begin position="21"/>
        <end position="41"/>
    </location>
</feature>